<evidence type="ECO:0000256" key="12">
    <source>
        <dbReference type="ARBA" id="ARBA00023180"/>
    </source>
</evidence>
<feature type="domain" description="Laminin G" evidence="17">
    <location>
        <begin position="1872"/>
        <end position="2081"/>
    </location>
</feature>
<keyword evidence="6" id="KW-0677">Repeat</keyword>
<protein>
    <submittedName>
        <fullName evidence="21">Neural-cadherin</fullName>
    </submittedName>
</protein>
<keyword evidence="4" id="KW-0479">Metal-binding</keyword>
<dbReference type="PANTHER" id="PTHR24027:SF438">
    <property type="entry name" value="CADHERIN 23"/>
    <property type="match status" value="1"/>
</dbReference>
<dbReference type="FunFam" id="2.60.40.60:FF:000032">
    <property type="entry name" value="FAT atypical cadherin 1"/>
    <property type="match status" value="1"/>
</dbReference>
<evidence type="ECO:0000256" key="11">
    <source>
        <dbReference type="ARBA" id="ARBA00023157"/>
    </source>
</evidence>
<dbReference type="PRINTS" id="PR00205">
    <property type="entry name" value="CADHERIN"/>
</dbReference>
<evidence type="ECO:0000313" key="20">
    <source>
        <dbReference type="Proteomes" id="UP000694843"/>
    </source>
</evidence>
<keyword evidence="3 16" id="KW-0812">Transmembrane</keyword>
<gene>
    <name evidence="21" type="primary">LOC108681145</name>
</gene>
<dbReference type="Gene3D" id="2.60.40.60">
    <property type="entry name" value="Cadherins"/>
    <property type="match status" value="6"/>
</dbReference>
<feature type="domain" description="EGF-like" evidence="18">
    <location>
        <begin position="1830"/>
        <end position="1869"/>
    </location>
</feature>
<dbReference type="OrthoDB" id="6357713at2759"/>
<dbReference type="GO" id="GO:0008013">
    <property type="term" value="F:beta-catenin binding"/>
    <property type="evidence" value="ECO:0007669"/>
    <property type="project" value="TreeGrafter"/>
</dbReference>
<dbReference type="CDD" id="cd00053">
    <property type="entry name" value="EGF"/>
    <property type="match status" value="1"/>
</dbReference>
<evidence type="ECO:0000256" key="3">
    <source>
        <dbReference type="ARBA" id="ARBA00022692"/>
    </source>
</evidence>
<evidence type="ECO:0000256" key="13">
    <source>
        <dbReference type="PROSITE-ProRule" id="PRU00043"/>
    </source>
</evidence>
<dbReference type="GO" id="GO:0007156">
    <property type="term" value="P:homophilic cell adhesion via plasma membrane adhesion molecules"/>
    <property type="evidence" value="ECO:0007669"/>
    <property type="project" value="InterPro"/>
</dbReference>
<dbReference type="InterPro" id="IPR002126">
    <property type="entry name" value="Cadherin-like_dom"/>
</dbReference>
<dbReference type="SMART" id="SM00181">
    <property type="entry name" value="EGF"/>
    <property type="match status" value="3"/>
</dbReference>
<evidence type="ECO:0000256" key="16">
    <source>
        <dbReference type="SAM" id="Phobius"/>
    </source>
</evidence>
<dbReference type="InterPro" id="IPR000742">
    <property type="entry name" value="EGF"/>
</dbReference>
<feature type="domain" description="Cadherin" evidence="19">
    <location>
        <begin position="796"/>
        <end position="980"/>
    </location>
</feature>
<feature type="domain" description="Cadherin" evidence="19">
    <location>
        <begin position="619"/>
        <end position="683"/>
    </location>
</feature>
<dbReference type="GO" id="GO:0005509">
    <property type="term" value="F:calcium ion binding"/>
    <property type="evidence" value="ECO:0007669"/>
    <property type="project" value="UniProtKB-UniRule"/>
</dbReference>
<dbReference type="FunFam" id="2.60.40.60:FF:000095">
    <property type="entry name" value="Cadherin 13"/>
    <property type="match status" value="1"/>
</dbReference>
<keyword evidence="2 14" id="KW-0245">EGF-like domain</keyword>
<dbReference type="PROSITE" id="PS01186">
    <property type="entry name" value="EGF_2"/>
    <property type="match status" value="1"/>
</dbReference>
<evidence type="ECO:0000256" key="15">
    <source>
        <dbReference type="SAM" id="MobiDB-lite"/>
    </source>
</evidence>
<dbReference type="InterPro" id="IPR039808">
    <property type="entry name" value="Cadherin"/>
</dbReference>
<feature type="compositionally biased region" description="Basic and acidic residues" evidence="15">
    <location>
        <begin position="558"/>
        <end position="574"/>
    </location>
</feature>
<dbReference type="GO" id="GO:0001736">
    <property type="term" value="P:establishment of planar polarity"/>
    <property type="evidence" value="ECO:0007669"/>
    <property type="project" value="UniProtKB-ARBA"/>
</dbReference>
<dbReference type="FunFam" id="2.60.40.60:FF:000112">
    <property type="entry name" value="neural-cadherin isoform X1"/>
    <property type="match status" value="1"/>
</dbReference>
<feature type="domain" description="Cadherin" evidence="19">
    <location>
        <begin position="981"/>
        <end position="1094"/>
    </location>
</feature>
<feature type="transmembrane region" description="Helical" evidence="16">
    <location>
        <begin position="2298"/>
        <end position="2323"/>
    </location>
</feature>
<dbReference type="KEGG" id="hazt:108681145"/>
<feature type="domain" description="Cadherin" evidence="19">
    <location>
        <begin position="684"/>
        <end position="795"/>
    </location>
</feature>
<dbReference type="InterPro" id="IPR001791">
    <property type="entry name" value="Laminin_G"/>
</dbReference>
<dbReference type="SUPFAM" id="SSF49313">
    <property type="entry name" value="Cadherin-like"/>
    <property type="match status" value="7"/>
</dbReference>
<dbReference type="Gene3D" id="2.10.25.10">
    <property type="entry name" value="Laminin"/>
    <property type="match status" value="1"/>
</dbReference>
<keyword evidence="8" id="KW-0130">Cell adhesion</keyword>
<organism evidence="20 21">
    <name type="scientific">Hyalella azteca</name>
    <name type="common">Amphipod</name>
    <dbReference type="NCBI Taxonomy" id="294128"/>
    <lineage>
        <taxon>Eukaryota</taxon>
        <taxon>Metazoa</taxon>
        <taxon>Ecdysozoa</taxon>
        <taxon>Arthropoda</taxon>
        <taxon>Crustacea</taxon>
        <taxon>Multicrustacea</taxon>
        <taxon>Malacostraca</taxon>
        <taxon>Eumalacostraca</taxon>
        <taxon>Peracarida</taxon>
        <taxon>Amphipoda</taxon>
        <taxon>Senticaudata</taxon>
        <taxon>Talitrida</taxon>
        <taxon>Talitroidea</taxon>
        <taxon>Hyalellidae</taxon>
        <taxon>Hyalella</taxon>
    </lineage>
</organism>
<feature type="domain" description="Cadherin" evidence="19">
    <location>
        <begin position="33"/>
        <end position="131"/>
    </location>
</feature>
<evidence type="ECO:0000256" key="2">
    <source>
        <dbReference type="ARBA" id="ARBA00022536"/>
    </source>
</evidence>
<dbReference type="GeneID" id="108681145"/>
<dbReference type="PROSITE" id="PS50026">
    <property type="entry name" value="EGF_3"/>
    <property type="match status" value="2"/>
</dbReference>
<dbReference type="GO" id="GO:0030855">
    <property type="term" value="P:epithelial cell differentiation"/>
    <property type="evidence" value="ECO:0007669"/>
    <property type="project" value="UniProtKB-ARBA"/>
</dbReference>
<feature type="domain" description="Cadherin" evidence="19">
    <location>
        <begin position="133"/>
        <end position="244"/>
    </location>
</feature>
<keyword evidence="9 16" id="KW-1133">Transmembrane helix</keyword>
<dbReference type="CDD" id="cd00110">
    <property type="entry name" value="LamG"/>
    <property type="match status" value="2"/>
</dbReference>
<dbReference type="GO" id="GO:0007424">
    <property type="term" value="P:open tracheal system development"/>
    <property type="evidence" value="ECO:0007669"/>
    <property type="project" value="UniProtKB-ARBA"/>
</dbReference>
<dbReference type="Pfam" id="PF00028">
    <property type="entry name" value="Cadherin"/>
    <property type="match status" value="3"/>
</dbReference>
<dbReference type="CDD" id="cd11304">
    <property type="entry name" value="Cadherin_repeat"/>
    <property type="match status" value="5"/>
</dbReference>
<dbReference type="GO" id="GO:0007163">
    <property type="term" value="P:establishment or maintenance of cell polarity"/>
    <property type="evidence" value="ECO:0007669"/>
    <property type="project" value="UniProtKB-ARBA"/>
</dbReference>
<dbReference type="GO" id="GO:0016477">
    <property type="term" value="P:cell migration"/>
    <property type="evidence" value="ECO:0007669"/>
    <property type="project" value="TreeGrafter"/>
</dbReference>
<keyword evidence="7 13" id="KW-0106">Calcium</keyword>
<comment type="caution">
    <text evidence="14">Lacks conserved residue(s) required for the propagation of feature annotation.</text>
</comment>
<evidence type="ECO:0000256" key="5">
    <source>
        <dbReference type="ARBA" id="ARBA00022729"/>
    </source>
</evidence>
<dbReference type="GO" id="GO:0008104">
    <property type="term" value="P:intracellular protein localization"/>
    <property type="evidence" value="ECO:0007669"/>
    <property type="project" value="UniProtKB-ARBA"/>
</dbReference>
<feature type="disulfide bond" evidence="14">
    <location>
        <begin position="1586"/>
        <end position="1595"/>
    </location>
</feature>
<dbReference type="SUPFAM" id="SSF49899">
    <property type="entry name" value="Concanavalin A-like lectins/glucanases"/>
    <property type="match status" value="2"/>
</dbReference>
<dbReference type="Gene3D" id="2.60.120.200">
    <property type="match status" value="2"/>
</dbReference>
<evidence type="ECO:0000256" key="10">
    <source>
        <dbReference type="ARBA" id="ARBA00023136"/>
    </source>
</evidence>
<proteinExistence type="predicted"/>
<evidence type="ECO:0000259" key="18">
    <source>
        <dbReference type="PROSITE" id="PS50026"/>
    </source>
</evidence>
<keyword evidence="20" id="KW-1185">Reference proteome</keyword>
<dbReference type="PROSITE" id="PS50268">
    <property type="entry name" value="CADHERIN_2"/>
    <property type="match status" value="7"/>
</dbReference>
<feature type="domain" description="Laminin G" evidence="17">
    <location>
        <begin position="1599"/>
        <end position="1827"/>
    </location>
</feature>
<feature type="domain" description="Cadherin" evidence="19">
    <location>
        <begin position="1089"/>
        <end position="1206"/>
    </location>
</feature>
<evidence type="ECO:0000256" key="4">
    <source>
        <dbReference type="ARBA" id="ARBA00022723"/>
    </source>
</evidence>
<dbReference type="SUPFAM" id="SSF57196">
    <property type="entry name" value="EGF/Laminin"/>
    <property type="match status" value="1"/>
</dbReference>
<dbReference type="GO" id="GO:0016342">
    <property type="term" value="C:catenin complex"/>
    <property type="evidence" value="ECO:0007669"/>
    <property type="project" value="TreeGrafter"/>
</dbReference>
<feature type="region of interest" description="Disordered" evidence="15">
    <location>
        <begin position="549"/>
        <end position="574"/>
    </location>
</feature>
<dbReference type="CDD" id="cd00054">
    <property type="entry name" value="EGF_CA"/>
    <property type="match status" value="1"/>
</dbReference>
<comment type="subcellular location">
    <subcellularLocation>
        <location evidence="1">Membrane</location>
        <topology evidence="1">Single-pass membrane protein</topology>
    </subcellularLocation>
</comment>
<dbReference type="PANTHER" id="PTHR24027">
    <property type="entry name" value="CADHERIN-23"/>
    <property type="match status" value="1"/>
</dbReference>
<dbReference type="PROSITE" id="PS00232">
    <property type="entry name" value="CADHERIN_1"/>
    <property type="match status" value="2"/>
</dbReference>
<dbReference type="InterPro" id="IPR013320">
    <property type="entry name" value="ConA-like_dom_sf"/>
</dbReference>
<reference evidence="21" key="1">
    <citation type="submission" date="2025-08" db="UniProtKB">
        <authorList>
            <consortium name="RefSeq"/>
        </authorList>
    </citation>
    <scope>IDENTIFICATION</scope>
    <source>
        <tissue evidence="21">Whole organism</tissue>
    </source>
</reference>
<feature type="region of interest" description="Disordered" evidence="15">
    <location>
        <begin position="1399"/>
        <end position="1440"/>
    </location>
</feature>
<evidence type="ECO:0000256" key="7">
    <source>
        <dbReference type="ARBA" id="ARBA00022837"/>
    </source>
</evidence>
<dbReference type="Proteomes" id="UP000694843">
    <property type="component" value="Unplaced"/>
</dbReference>
<keyword evidence="10 16" id="KW-0472">Membrane</keyword>
<dbReference type="Pfam" id="PF02210">
    <property type="entry name" value="Laminin_G_2"/>
    <property type="match status" value="2"/>
</dbReference>
<evidence type="ECO:0000313" key="21">
    <source>
        <dbReference type="RefSeq" id="XP_018025629.2"/>
    </source>
</evidence>
<accession>A0A8B7PHJ5</accession>
<keyword evidence="12" id="KW-0325">Glycoprotein</keyword>
<dbReference type="SMART" id="SM00112">
    <property type="entry name" value="CA"/>
    <property type="match status" value="6"/>
</dbReference>
<dbReference type="SMART" id="SM00282">
    <property type="entry name" value="LamG"/>
    <property type="match status" value="2"/>
</dbReference>
<feature type="compositionally biased region" description="Polar residues" evidence="15">
    <location>
        <begin position="1781"/>
        <end position="1793"/>
    </location>
</feature>
<name>A0A8B7PHJ5_HYAAZ</name>
<dbReference type="InterPro" id="IPR015919">
    <property type="entry name" value="Cadherin-like_sf"/>
</dbReference>
<feature type="region of interest" description="Disordered" evidence="15">
    <location>
        <begin position="2470"/>
        <end position="2493"/>
    </location>
</feature>
<evidence type="ECO:0000256" key="14">
    <source>
        <dbReference type="PROSITE-ProRule" id="PRU00076"/>
    </source>
</evidence>
<dbReference type="PROSITE" id="PS50025">
    <property type="entry name" value="LAM_G_DOMAIN"/>
    <property type="match status" value="2"/>
</dbReference>
<feature type="region of interest" description="Disordered" evidence="15">
    <location>
        <begin position="1769"/>
        <end position="1793"/>
    </location>
</feature>
<keyword evidence="5" id="KW-0732">Signal</keyword>
<evidence type="ECO:0000256" key="9">
    <source>
        <dbReference type="ARBA" id="ARBA00022989"/>
    </source>
</evidence>
<evidence type="ECO:0000259" key="17">
    <source>
        <dbReference type="PROSITE" id="PS50025"/>
    </source>
</evidence>
<evidence type="ECO:0000256" key="6">
    <source>
        <dbReference type="ARBA" id="ARBA00022737"/>
    </source>
</evidence>
<feature type="domain" description="EGF-like" evidence="18">
    <location>
        <begin position="1560"/>
        <end position="1596"/>
    </location>
</feature>
<dbReference type="InterPro" id="IPR020894">
    <property type="entry name" value="Cadherin_CS"/>
</dbReference>
<feature type="compositionally biased region" description="Polar residues" evidence="15">
    <location>
        <begin position="1399"/>
        <end position="1421"/>
    </location>
</feature>
<dbReference type="GO" id="GO:0045296">
    <property type="term" value="F:cadherin binding"/>
    <property type="evidence" value="ECO:0007669"/>
    <property type="project" value="TreeGrafter"/>
</dbReference>
<keyword evidence="11 14" id="KW-1015">Disulfide bond</keyword>
<evidence type="ECO:0000256" key="8">
    <source>
        <dbReference type="ARBA" id="ARBA00022889"/>
    </source>
</evidence>
<sequence length="2593" mass="284369">MALNVVIPLLIPLEENIHNATRLFSEDGPVVFAEPEYCALVSEDSPVNTTVTTVTASHLKGWRVSYSIVSGNDRRQFEINSSTGAVSLAAALDREQQGLHELTLRADGGGSSAHCQLLVTVGDVNDNAPVFAQPRSVYTVIEEDDRDLPLTLATVAATDVDWIDREGLLYTLTGDGVDGLAPEDAFFSVNSATGDLTQLRPLDRDPPHGRAVWKLRVGVSDGQKRWRPVHAAVLHAVPGAAPNLRHDSTNSASMHRSYQHSSQFVSSFDPRAQLKKSANTSLNWSSASLSLSPYKGNKKFDSNWQANQQGGTNAEQQIPSSLRFQQHNLDSHQRIPTVPAGTRISLPEFVKSKSRNKHLYRRLKYPSFQRRLVELRKNVPYLFKRRKRDEGDKYFPVFDPTVFKFRKESNDAFEDLQFDNQTSWTHLKAISSESSSAQSSKIFLNKSQFDNLRRQIFESFHEIERSNSSVVALPTFETEILRVNQISNSSTVRFIRSPKLKSNFNVEAINFFNSGFTASTKNHNIFMQSNQPLEKSLLRSRTSCVAHKSNNSMCSSHSGEDETPSKSPLDDVPREYITSSQSWPTYGMYSLRRRRSLDGSPSAGVLLTSGGCLKTPSLVANNSGMSGASSTSTKYDDESQHLEQYQRLLWTSEIERGVWRRIHVVEAEVIIIVKDINDNSPVFAQPLIYGDVQENGPIDLSVVIVKANDADDSTEGSNARLLYAIEKNVLDEKTGAPMFQVDPDTGVVSTALCCLDRETTPEYQLQVVATDGGGLKGTGTVIVRLTDVNDNPPHLSRAQYDVEIAETWGRGPPSDTPILDLVVTDADVSNYFFYEIVEESGWGWDLFTMKTTESPVPDSNSSSTDLIDVKEAQTVSDILSAYDRDLSVYTRDNFQRLAELDDQLSRETSARPGRVPPPSVQGKLFVAKTLDYENETHRRGFRFLVRVTDKGPGGWSDPRHVAQTWVSVTLKDVNDNHPQFQRHEAFVTVKEDVVPGTLLVSMPAHDEDEVGTQKIDYHLDDKWNNFLLVDKSGTVRVVSQLDREADHVSATGVTTIKVIAVDRGVPPLSATATVTLTLTDVNDCPPEVVVMPAFMRVTEESQATKVGVLKATDRDVWALGHGPPFNFSLAPNNPAHVLQLVQLKQLPMFDHGRGGAELWTAGPIDRESHKTVVVQVLVRDAGGLSAVHPLVLHVDDTNDNPMLPATKTVHLWIPRGGSGEASLGRVYVDDPDDYDLRDKSFSWRGAPHPLFSLDNSTGQLYSSAHVREGRYELFLSVSDSLWQQHNVAANVSVLVRELDQTALTHAVQLTLYPVTAQQLTAHWTPSLGGGMLGTLLDAVNQHLKEFIISVEVVSLSDDSKGMQDVEPHLSNKYTAKYQTEDYSGTNVNQVADHINQQEIPSNPIDQSQSTTSNFDNSQNRGNIFKNGSKGSDDASWSGYDNQPSTRLWLSAKLDDGTYMDAIKLQGLIGLHINEIEDATNKNVFLDDEAQVFPSHFSFSSPPVTWTSSSATSLASTTVPLQVVDNNNSALVTPRLSRPLVCHLHSPSGSVTMSSSLGSPPTGTCGPDACLNGGRCGTFQRGQRCVCPGHTIGPFCKIATRSFSGSGWAWLSPMHPCPPSLISLSFLTTQDTGMILYSGSLARRNSVLPEPLSRSDNDDVTSARSSVRRRQRAALAVQLVQGRLQAIIVGPNGKKIVAAVNSTKVLSDGKWHEVHLQLKEEGLSVMVDRCARGWQNQDQEAGQHCVAHAKWDPHDVFFWAHSGVLQLGGRAQASPEARNKPKTSGSDSLDSDGVTSTGFKGCISHLRLNGNLMDLGHVSHGWQTSPGCQIQDNACVDKKIDCGARGRCVGGIKSQVSCSCAPGFEGPRCEQTTRQVSLERGSYAKLAVSFTPDPMATSLQLRVRTRRKTGLLLQLSAHHQTAAFLLKFEGGKLCAFIKGVAAYKAAARGSPISPVSEACLTSDLVSDGQWHTVSAHRFGHELLLEVDAADDARQRNESLLMLTTSAQRLTSPHNLLVDKQDGICMGGLPSFAGINVLSIEEDFYQSCISDVRVDGHQLPLPPELNGTRWGQVTTWQNMSSSCRAPPSCSPAACGAPLLCVDTWRSYTCGCPAGHRLGSGKCQPVDPCVSAPCLHGGSCVPVPLATPSHRTEEAPSFPTLKRTLRSTKFPSRSLTPRSSGDAGRRRKILYARNFVRFPMKFSEYREHERHINNKLDLKRQLRSSGDDDSELQTPEKIILPPDMPYLTNGTVAPVLDSSFSWAEELDGEVGFRCACRSWSSGRYCEWTTPRQMASEHVSPLLLLGLLVSLALLFSLGAMGIFLLVLKHRRKRKKVCEDIQLSKCSYHKKDFVDDTALSASELVISVPSPAHQCLHLTTTSSNTKLQIVKLDPAKPTAKIKQTCLLHNCGGDAGAEGEGTICSISQGVADVGATSVKHRNDTVQGLLRRCSSACTSPAEQTTAPDDLRAYAYEGEGSSGSSWASTTSGFPSDGSNDDEACKSQLVPEFSQVMDLLKNLPDSFSRRCQEVTTKRDPSSLAHIMNISESQQKSYSERLNKCQKGGTLPPSSASYKETLVLNVDLRHNSLPRCRQLQPLD</sequence>
<dbReference type="PROSITE" id="PS00022">
    <property type="entry name" value="EGF_1"/>
    <property type="match status" value="2"/>
</dbReference>
<feature type="compositionally biased region" description="Low complexity" evidence="15">
    <location>
        <begin position="2470"/>
        <end position="2484"/>
    </location>
</feature>
<evidence type="ECO:0000259" key="19">
    <source>
        <dbReference type="PROSITE" id="PS50268"/>
    </source>
</evidence>
<evidence type="ECO:0000256" key="1">
    <source>
        <dbReference type="ARBA" id="ARBA00004167"/>
    </source>
</evidence>
<dbReference type="RefSeq" id="XP_018025629.2">
    <property type="nucleotide sequence ID" value="XM_018170140.2"/>
</dbReference>
<feature type="disulfide bond" evidence="14">
    <location>
        <begin position="1859"/>
        <end position="1868"/>
    </location>
</feature>